<organism evidence="2">
    <name type="scientific">uncultured Leptolyngbya sp</name>
    <dbReference type="NCBI Taxonomy" id="332963"/>
    <lineage>
        <taxon>Bacteria</taxon>
        <taxon>Bacillati</taxon>
        <taxon>Cyanobacteriota</taxon>
        <taxon>Cyanophyceae</taxon>
        <taxon>Leptolyngbyales</taxon>
        <taxon>Leptolyngbyaceae</taxon>
        <taxon>Leptolyngbya group</taxon>
        <taxon>Leptolyngbya</taxon>
        <taxon>environmental samples</taxon>
    </lineage>
</organism>
<accession>A0A6J4P189</accession>
<reference evidence="2" key="1">
    <citation type="submission" date="2020-02" db="EMBL/GenBank/DDBJ databases">
        <authorList>
            <person name="Meier V. D."/>
        </authorList>
    </citation>
    <scope>NUCLEOTIDE SEQUENCE</scope>
    <source>
        <strain evidence="2">AVDCRST_MAG94</strain>
    </source>
</reference>
<evidence type="ECO:0000256" key="1">
    <source>
        <dbReference type="SAM" id="MobiDB-lite"/>
    </source>
</evidence>
<sequence length="53" mass="5527">MEGKAPKPLLGASVDDTSGPSPLPVAATATTWGLRGLVAGEFTKLAFRECWKP</sequence>
<proteinExistence type="predicted"/>
<evidence type="ECO:0000313" key="2">
    <source>
        <dbReference type="EMBL" id="CAA9403612.1"/>
    </source>
</evidence>
<feature type="region of interest" description="Disordered" evidence="1">
    <location>
        <begin position="1"/>
        <end position="22"/>
    </location>
</feature>
<protein>
    <submittedName>
        <fullName evidence="2">Uncharacterized protein</fullName>
    </submittedName>
</protein>
<dbReference type="AlphaFoldDB" id="A0A6J4P189"/>
<name>A0A6J4P189_9CYAN</name>
<gene>
    <name evidence="2" type="ORF">AVDCRST_MAG94-6048</name>
</gene>
<dbReference type="EMBL" id="CADCTY010002084">
    <property type="protein sequence ID" value="CAA9403612.1"/>
    <property type="molecule type" value="Genomic_DNA"/>
</dbReference>